<evidence type="ECO:0000313" key="6">
    <source>
        <dbReference type="Proteomes" id="UP000007266"/>
    </source>
</evidence>
<proteinExistence type="predicted"/>
<dbReference type="GO" id="GO:0005829">
    <property type="term" value="C:cytosol"/>
    <property type="evidence" value="ECO:0000318"/>
    <property type="project" value="GO_Central"/>
</dbReference>
<gene>
    <name evidence="5" type="primary">AUGUSTUS-3.0.2_04951</name>
    <name evidence="5" type="ORF">TcasGA2_TC004951</name>
</gene>
<dbReference type="Pfam" id="PF00248">
    <property type="entry name" value="Aldo_ket_red"/>
    <property type="match status" value="1"/>
</dbReference>
<evidence type="ECO:0000259" key="4">
    <source>
        <dbReference type="Pfam" id="PF00248"/>
    </source>
</evidence>
<accession>D6WCX9</accession>
<dbReference type="PIRSF" id="PIRSF000097">
    <property type="entry name" value="AKR"/>
    <property type="match status" value="1"/>
</dbReference>
<dbReference type="eggNOG" id="KOG1577">
    <property type="taxonomic scope" value="Eukaryota"/>
</dbReference>
<feature type="active site" description="Proton donor" evidence="1">
    <location>
        <position position="48"/>
    </location>
</feature>
<dbReference type="OMA" id="RICAFSA"/>
<reference evidence="5 6" key="1">
    <citation type="journal article" date="2008" name="Nature">
        <title>The genome of the model beetle and pest Tribolium castaneum.</title>
        <authorList>
            <consortium name="Tribolium Genome Sequencing Consortium"/>
            <person name="Richards S."/>
            <person name="Gibbs R.A."/>
            <person name="Weinstock G.M."/>
            <person name="Brown S.J."/>
            <person name="Denell R."/>
            <person name="Beeman R.W."/>
            <person name="Gibbs R."/>
            <person name="Beeman R.W."/>
            <person name="Brown S.J."/>
            <person name="Bucher G."/>
            <person name="Friedrich M."/>
            <person name="Grimmelikhuijzen C.J."/>
            <person name="Klingler M."/>
            <person name="Lorenzen M."/>
            <person name="Richards S."/>
            <person name="Roth S."/>
            <person name="Schroder R."/>
            <person name="Tautz D."/>
            <person name="Zdobnov E.M."/>
            <person name="Muzny D."/>
            <person name="Gibbs R.A."/>
            <person name="Weinstock G.M."/>
            <person name="Attaway T."/>
            <person name="Bell S."/>
            <person name="Buhay C.J."/>
            <person name="Chandrabose M.N."/>
            <person name="Chavez D."/>
            <person name="Clerk-Blankenburg K.P."/>
            <person name="Cree A."/>
            <person name="Dao M."/>
            <person name="Davis C."/>
            <person name="Chacko J."/>
            <person name="Dinh H."/>
            <person name="Dugan-Rocha S."/>
            <person name="Fowler G."/>
            <person name="Garner T.T."/>
            <person name="Garnes J."/>
            <person name="Gnirke A."/>
            <person name="Hawes A."/>
            <person name="Hernandez J."/>
            <person name="Hines S."/>
            <person name="Holder M."/>
            <person name="Hume J."/>
            <person name="Jhangiani S.N."/>
            <person name="Joshi V."/>
            <person name="Khan Z.M."/>
            <person name="Jackson L."/>
            <person name="Kovar C."/>
            <person name="Kowis A."/>
            <person name="Lee S."/>
            <person name="Lewis L.R."/>
            <person name="Margolis J."/>
            <person name="Morgan M."/>
            <person name="Nazareth L.V."/>
            <person name="Nguyen N."/>
            <person name="Okwuonu G."/>
            <person name="Parker D."/>
            <person name="Richards S."/>
            <person name="Ruiz S.J."/>
            <person name="Santibanez J."/>
            <person name="Savard J."/>
            <person name="Scherer S.E."/>
            <person name="Schneider B."/>
            <person name="Sodergren E."/>
            <person name="Tautz D."/>
            <person name="Vattahil S."/>
            <person name="Villasana D."/>
            <person name="White C.S."/>
            <person name="Wright R."/>
            <person name="Park Y."/>
            <person name="Beeman R.W."/>
            <person name="Lord J."/>
            <person name="Oppert B."/>
            <person name="Lorenzen M."/>
            <person name="Brown S."/>
            <person name="Wang L."/>
            <person name="Savard J."/>
            <person name="Tautz D."/>
            <person name="Richards S."/>
            <person name="Weinstock G."/>
            <person name="Gibbs R.A."/>
            <person name="Liu Y."/>
            <person name="Worley K."/>
            <person name="Weinstock G."/>
            <person name="Elsik C.G."/>
            <person name="Reese J.T."/>
            <person name="Elhaik E."/>
            <person name="Landan G."/>
            <person name="Graur D."/>
            <person name="Arensburger P."/>
            <person name="Atkinson P."/>
            <person name="Beeman R.W."/>
            <person name="Beidler J."/>
            <person name="Brown S.J."/>
            <person name="Demuth J.P."/>
            <person name="Drury D.W."/>
            <person name="Du Y.Z."/>
            <person name="Fujiwara H."/>
            <person name="Lorenzen M."/>
            <person name="Maselli V."/>
            <person name="Osanai M."/>
            <person name="Park Y."/>
            <person name="Robertson H.M."/>
            <person name="Tu Z."/>
            <person name="Wang J.J."/>
            <person name="Wang S."/>
            <person name="Richards S."/>
            <person name="Song H."/>
            <person name="Zhang L."/>
            <person name="Sodergren E."/>
            <person name="Werner D."/>
            <person name="Stanke M."/>
            <person name="Morgenstern B."/>
            <person name="Solovyev V."/>
            <person name="Kosarev P."/>
            <person name="Brown G."/>
            <person name="Chen H.C."/>
            <person name="Ermolaeva O."/>
            <person name="Hlavina W."/>
            <person name="Kapustin Y."/>
            <person name="Kiryutin B."/>
            <person name="Kitts P."/>
            <person name="Maglott D."/>
            <person name="Pruitt K."/>
            <person name="Sapojnikov V."/>
            <person name="Souvorov A."/>
            <person name="Mackey A.J."/>
            <person name="Waterhouse R.M."/>
            <person name="Wyder S."/>
            <person name="Zdobnov E.M."/>
            <person name="Zdobnov E.M."/>
            <person name="Wyder S."/>
            <person name="Kriventseva E.V."/>
            <person name="Kadowaki T."/>
            <person name="Bork P."/>
            <person name="Aranda M."/>
            <person name="Bao R."/>
            <person name="Beermann A."/>
            <person name="Berns N."/>
            <person name="Bolognesi R."/>
            <person name="Bonneton F."/>
            <person name="Bopp D."/>
            <person name="Brown S.J."/>
            <person name="Bucher G."/>
            <person name="Butts T."/>
            <person name="Chaumot A."/>
            <person name="Denell R.E."/>
            <person name="Ferrier D.E."/>
            <person name="Friedrich M."/>
            <person name="Gordon C.M."/>
            <person name="Jindra M."/>
            <person name="Klingler M."/>
            <person name="Lan Q."/>
            <person name="Lattorff H.M."/>
            <person name="Laudet V."/>
            <person name="von Levetsow C."/>
            <person name="Liu Z."/>
            <person name="Lutz R."/>
            <person name="Lynch J.A."/>
            <person name="da Fonseca R.N."/>
            <person name="Posnien N."/>
            <person name="Reuter R."/>
            <person name="Roth S."/>
            <person name="Savard J."/>
            <person name="Schinko J.B."/>
            <person name="Schmitt C."/>
            <person name="Schoppmeier M."/>
            <person name="Schroder R."/>
            <person name="Shippy T.D."/>
            <person name="Simonnet F."/>
            <person name="Marques-Souza H."/>
            <person name="Tautz D."/>
            <person name="Tomoyasu Y."/>
            <person name="Trauner J."/>
            <person name="Van der Zee M."/>
            <person name="Vervoort M."/>
            <person name="Wittkopp N."/>
            <person name="Wimmer E.A."/>
            <person name="Yang X."/>
            <person name="Jones A.K."/>
            <person name="Sattelle D.B."/>
            <person name="Ebert P.R."/>
            <person name="Nelson D."/>
            <person name="Scott J.G."/>
            <person name="Beeman R.W."/>
            <person name="Muthukrishnan S."/>
            <person name="Kramer K.J."/>
            <person name="Arakane Y."/>
            <person name="Beeman R.W."/>
            <person name="Zhu Q."/>
            <person name="Hogenkamp D."/>
            <person name="Dixit R."/>
            <person name="Oppert B."/>
            <person name="Jiang H."/>
            <person name="Zou Z."/>
            <person name="Marshall J."/>
            <person name="Elpidina E."/>
            <person name="Vinokurov K."/>
            <person name="Oppert C."/>
            <person name="Zou Z."/>
            <person name="Evans J."/>
            <person name="Lu Z."/>
            <person name="Zhao P."/>
            <person name="Sumathipala N."/>
            <person name="Altincicek B."/>
            <person name="Vilcinskas A."/>
            <person name="Williams M."/>
            <person name="Hultmark D."/>
            <person name="Hetru C."/>
            <person name="Jiang H."/>
            <person name="Grimmelikhuijzen C.J."/>
            <person name="Hauser F."/>
            <person name="Cazzamali G."/>
            <person name="Williamson M."/>
            <person name="Park Y."/>
            <person name="Li B."/>
            <person name="Tanaka Y."/>
            <person name="Predel R."/>
            <person name="Neupert S."/>
            <person name="Schachtner J."/>
            <person name="Verleyen P."/>
            <person name="Raible F."/>
            <person name="Bork P."/>
            <person name="Friedrich M."/>
            <person name="Walden K.K."/>
            <person name="Robertson H.M."/>
            <person name="Angeli S."/>
            <person name="Foret S."/>
            <person name="Bucher G."/>
            <person name="Schuetz S."/>
            <person name="Maleszka R."/>
            <person name="Wimmer E.A."/>
            <person name="Beeman R.W."/>
            <person name="Lorenzen M."/>
            <person name="Tomoyasu Y."/>
            <person name="Miller S.C."/>
            <person name="Grossmann D."/>
            <person name="Bucher G."/>
        </authorList>
    </citation>
    <scope>NUCLEOTIDE SEQUENCE [LARGE SCALE GENOMIC DNA]</scope>
    <source>
        <strain evidence="5 6">Georgia GA2</strain>
    </source>
</reference>
<feature type="site" description="Lowers pKa of active site Tyr" evidence="3">
    <location>
        <position position="77"/>
    </location>
</feature>
<evidence type="ECO:0000256" key="3">
    <source>
        <dbReference type="PIRSR" id="PIRSR000097-3"/>
    </source>
</evidence>
<dbReference type="HOGENOM" id="CLU_023205_0_0_1"/>
<dbReference type="InterPro" id="IPR036812">
    <property type="entry name" value="NAD(P)_OxRdtase_dom_sf"/>
</dbReference>
<dbReference type="KEGG" id="tca:657162"/>
<feature type="binding site" evidence="2">
    <location>
        <position position="110"/>
    </location>
    <ligand>
        <name>substrate</name>
    </ligand>
</feature>
<dbReference type="PhylomeDB" id="D6WCX9"/>
<dbReference type="InterPro" id="IPR020471">
    <property type="entry name" value="AKR"/>
</dbReference>
<dbReference type="CDD" id="cd19116">
    <property type="entry name" value="AKR_AKR2E1-5"/>
    <property type="match status" value="1"/>
</dbReference>
<dbReference type="PANTHER" id="PTHR11732">
    <property type="entry name" value="ALDO/KETO REDUCTASE"/>
    <property type="match status" value="1"/>
</dbReference>
<dbReference type="FunFam" id="3.20.20.100:FF:000023">
    <property type="entry name" value="aldose reductase"/>
    <property type="match status" value="1"/>
</dbReference>
<dbReference type="SUPFAM" id="SSF51430">
    <property type="entry name" value="NAD(P)-linked oxidoreductase"/>
    <property type="match status" value="1"/>
</dbReference>
<dbReference type="OrthoDB" id="416253at2759"/>
<feature type="domain" description="NADP-dependent oxidoreductase" evidence="4">
    <location>
        <begin position="22"/>
        <end position="289"/>
    </location>
</feature>
<evidence type="ECO:0000256" key="1">
    <source>
        <dbReference type="PIRSR" id="PIRSR000097-1"/>
    </source>
</evidence>
<keyword evidence="6" id="KW-1185">Reference proteome</keyword>
<dbReference type="InterPro" id="IPR023210">
    <property type="entry name" value="NADP_OxRdtase_dom"/>
</dbReference>
<evidence type="ECO:0000256" key="2">
    <source>
        <dbReference type="PIRSR" id="PIRSR000097-2"/>
    </source>
</evidence>
<organism evidence="5 6">
    <name type="scientific">Tribolium castaneum</name>
    <name type="common">Red flour beetle</name>
    <dbReference type="NCBI Taxonomy" id="7070"/>
    <lineage>
        <taxon>Eukaryota</taxon>
        <taxon>Metazoa</taxon>
        <taxon>Ecdysozoa</taxon>
        <taxon>Arthropoda</taxon>
        <taxon>Hexapoda</taxon>
        <taxon>Insecta</taxon>
        <taxon>Pterygota</taxon>
        <taxon>Neoptera</taxon>
        <taxon>Endopterygota</taxon>
        <taxon>Coleoptera</taxon>
        <taxon>Polyphaga</taxon>
        <taxon>Cucujiformia</taxon>
        <taxon>Tenebrionidae</taxon>
        <taxon>Tenebrionidae incertae sedis</taxon>
        <taxon>Tribolium</taxon>
    </lineage>
</organism>
<evidence type="ECO:0000313" key="5">
    <source>
        <dbReference type="EMBL" id="EEZ99073.1"/>
    </source>
</evidence>
<dbReference type="InterPro" id="IPR044488">
    <property type="entry name" value="AKR2E"/>
</dbReference>
<name>D6WCX9_TRICA</name>
<dbReference type="Gene3D" id="3.20.20.100">
    <property type="entry name" value="NADP-dependent oxidoreductase domain"/>
    <property type="match status" value="1"/>
</dbReference>
<dbReference type="PRINTS" id="PR00069">
    <property type="entry name" value="ALDKETRDTASE"/>
</dbReference>
<sequence length="312" mass="36170">MSRRLNNGYCIPLIGLGIHKLVHAEEIRQVVKLAIDAGYRHFDCAWIYGTEAAVAKAIHEKIKEGVITREDVYITTKVWNNYHQRKDVVEKLRESLQEMKLCYVDLYLIHWPLGFKVSANSLPLNEGHSAYSDVDYVETWRGMEDCVYLGYTRSIGLANFNSEQINRILKNANIIPTVNHIEVHPRLNQKKMIQFCAQRNILVTGYCPLGINEMSGVPNFPEPTICDEKIDEIARKHHKTAAQVVLNYLISLGICVVTRCSNQFRIREHIDIFDFQLDPQDVEYLDSCNRNQRICAFSAFVDHKYYPFRLEF</sequence>
<protein>
    <submittedName>
        <fullName evidence="5">1,5-anhydro-D-fructose reductase-like Protein</fullName>
    </submittedName>
</protein>
<dbReference type="GO" id="GO:0004032">
    <property type="term" value="F:aldose reductase (NADPH) activity"/>
    <property type="evidence" value="ECO:0000318"/>
    <property type="project" value="GO_Central"/>
</dbReference>
<dbReference type="AlphaFoldDB" id="D6WCX9"/>
<dbReference type="STRING" id="7070.D6WCX9"/>
<reference evidence="5 6" key="2">
    <citation type="journal article" date="2010" name="Nucleic Acids Res.">
        <title>BeetleBase in 2010: revisions to provide comprehensive genomic information for Tribolium castaneum.</title>
        <authorList>
            <person name="Kim H.S."/>
            <person name="Murphy T."/>
            <person name="Xia J."/>
            <person name="Caragea D."/>
            <person name="Park Y."/>
            <person name="Beeman R.W."/>
            <person name="Lorenzen M.D."/>
            <person name="Butcher S."/>
            <person name="Manak J.R."/>
            <person name="Brown S.J."/>
        </authorList>
    </citation>
    <scope>GENOME REANNOTATION</scope>
    <source>
        <strain evidence="5 6">Georgia GA2</strain>
    </source>
</reference>
<dbReference type="EMBL" id="KQ971311">
    <property type="protein sequence ID" value="EEZ99073.1"/>
    <property type="molecule type" value="Genomic_DNA"/>
</dbReference>
<dbReference type="Proteomes" id="UP000007266">
    <property type="component" value="Linkage group 2"/>
</dbReference>